<reference evidence="2" key="1">
    <citation type="journal article" date="2019" name="Int. J. Syst. Evol. Microbiol.">
        <title>The Global Catalogue of Microorganisms (GCM) 10K type strain sequencing project: providing services to taxonomists for standard genome sequencing and annotation.</title>
        <authorList>
            <consortium name="The Broad Institute Genomics Platform"/>
            <consortium name="The Broad Institute Genome Sequencing Center for Infectious Disease"/>
            <person name="Wu L."/>
            <person name="Ma J."/>
        </authorList>
    </citation>
    <scope>NUCLEOTIDE SEQUENCE [LARGE SCALE GENOMIC DNA]</scope>
    <source>
        <strain evidence="2">JCM 31037</strain>
    </source>
</reference>
<dbReference type="EMBL" id="JBHTMP010000055">
    <property type="protein sequence ID" value="MFD1324698.1"/>
    <property type="molecule type" value="Genomic_DNA"/>
</dbReference>
<organism evidence="1 2">
    <name type="scientific">Micromonospora sonneratiae</name>
    <dbReference type="NCBI Taxonomy" id="1184706"/>
    <lineage>
        <taxon>Bacteria</taxon>
        <taxon>Bacillati</taxon>
        <taxon>Actinomycetota</taxon>
        <taxon>Actinomycetes</taxon>
        <taxon>Micromonosporales</taxon>
        <taxon>Micromonosporaceae</taxon>
        <taxon>Micromonospora</taxon>
    </lineage>
</organism>
<dbReference type="RefSeq" id="WP_377575759.1">
    <property type="nucleotide sequence ID" value="NZ_JBHTMP010000055.1"/>
</dbReference>
<protein>
    <submittedName>
        <fullName evidence="1">Uncharacterized protein</fullName>
    </submittedName>
</protein>
<comment type="caution">
    <text evidence="1">The sequence shown here is derived from an EMBL/GenBank/DDBJ whole genome shotgun (WGS) entry which is preliminary data.</text>
</comment>
<keyword evidence="2" id="KW-1185">Reference proteome</keyword>
<evidence type="ECO:0000313" key="2">
    <source>
        <dbReference type="Proteomes" id="UP001597260"/>
    </source>
</evidence>
<evidence type="ECO:0000313" key="1">
    <source>
        <dbReference type="EMBL" id="MFD1324698.1"/>
    </source>
</evidence>
<accession>A0ABW3YPV5</accession>
<dbReference type="Proteomes" id="UP001597260">
    <property type="component" value="Unassembled WGS sequence"/>
</dbReference>
<gene>
    <name evidence="1" type="ORF">ACFQ4H_26785</name>
</gene>
<name>A0ABW3YPV5_9ACTN</name>
<sequence>MTFDHLGGVPPVAVPPVVEAVDRLHRVLPTAAAYADQLLLVARSRTGSLACEPTTFRVKTTSRTVLRP</sequence>
<proteinExistence type="predicted"/>